<organism evidence="1">
    <name type="scientific">Streptomyces sp. CMC78</name>
    <dbReference type="NCBI Taxonomy" id="3231512"/>
    <lineage>
        <taxon>Bacteria</taxon>
        <taxon>Bacillati</taxon>
        <taxon>Actinomycetota</taxon>
        <taxon>Actinomycetes</taxon>
        <taxon>Kitasatosporales</taxon>
        <taxon>Streptomycetaceae</taxon>
        <taxon>Streptomyces</taxon>
    </lineage>
</organism>
<dbReference type="RefSeq" id="WP_319597954.1">
    <property type="nucleotide sequence ID" value="NZ_AP035884.1"/>
</dbReference>
<sequence length="424" mass="47341">MRLVFLAALAKTLHEVTIGLDLAEQLADAGIESHFVVNPYNEDQLRTAATPYTLVEPELGADVRETVQRVVKEFRADAVVLVDYLAHWMTFKVGYRTDPWFVEDLGLPVIPLDLYDLENTSRRVEILGTTMEVDDNLLRMPVQLLPVPMNRPQVTASGRGLPYRANRTIEPLTTDVRDATRRALGLPDPARLLMVPTLPWQQLMQVHAGPPTRELAGRLPRLLAHHLSRLPRDTHFLLTGPLFDGFAEGLPAERVHHRPEYTADDYHRLLGASDAVFSFHLPSYALERAVLADVPGLLAVNNHPVTGPADVDRLDAAFPGGATDRVRGWLADYPGPLPDFQMWPLRWNEVLRPLLEANPFTDTLRRAELLDERGLVDGLEQILYDEPERDRLAAERAGYRDAVAALPETAQTFTEAVGRLGLGG</sequence>
<name>A0AB33KKY4_9ACTN</name>
<accession>A0AB33KKY4</accession>
<reference evidence="1" key="1">
    <citation type="submission" date="2024-07" db="EMBL/GenBank/DDBJ databases">
        <title>Complete genome sequences of cellulolytic bacteria, Kitasatospora sp. CMC57 and Streptomyces sp. CMC78, isolated from Japanese agricultural soil.</title>
        <authorList>
            <person name="Hashimoto T."/>
            <person name="Ito M."/>
            <person name="Iwamoto M."/>
            <person name="Fukahori D."/>
            <person name="Shoda T."/>
            <person name="Sakoda M."/>
            <person name="Morohoshi T."/>
            <person name="Mitsuboshi M."/>
            <person name="Nishizawa T."/>
        </authorList>
    </citation>
    <scope>NUCLEOTIDE SEQUENCE</scope>
    <source>
        <strain evidence="1">CMC78</strain>
    </source>
</reference>
<dbReference type="Pfam" id="PF19892">
    <property type="entry name" value="DUF6365"/>
    <property type="match status" value="1"/>
</dbReference>
<dbReference type="EMBL" id="AP035884">
    <property type="protein sequence ID" value="BFP53212.1"/>
    <property type="molecule type" value="Genomic_DNA"/>
</dbReference>
<protein>
    <recommendedName>
        <fullName evidence="2">Glycosyltransferase</fullName>
    </recommendedName>
</protein>
<dbReference type="AlphaFoldDB" id="A0AB33KKY4"/>
<evidence type="ECO:0008006" key="2">
    <source>
        <dbReference type="Google" id="ProtNLM"/>
    </source>
</evidence>
<proteinExistence type="predicted"/>
<gene>
    <name evidence="1" type="ORF">SCMC78_30190</name>
</gene>
<dbReference type="InterPro" id="IPR045945">
    <property type="entry name" value="DUF6365"/>
</dbReference>
<evidence type="ECO:0000313" key="1">
    <source>
        <dbReference type="EMBL" id="BFP53212.1"/>
    </source>
</evidence>
<dbReference type="KEGG" id="stcm:SCMC78_30190"/>